<protein>
    <submittedName>
        <fullName evidence="1">Uncharacterized protein</fullName>
    </submittedName>
</protein>
<keyword evidence="2" id="KW-1185">Reference proteome</keyword>
<sequence>MNKKLIEIKGATEKTLPILSDEDAKIKFNKGWTYSNIYSLRALRDVYLVLKYPFKKDLKTISIEVEKKVIPESKDWNERKVLEYLNALVNFQLVYQDYSIKSEVFINSVINSDISTSDTFVFKEIFFSYFRFKEISSWFINPSIEFHENYEVLNEIDFITQSKHLYFYKIENRFYNRLINNIESIKYIYKINDELSHLMRFCEVYIKWGTYLKIIDKFNLSLIDFKTDIDKNLTLVYFIKPFKKFDLVNYIANKPFKNRQISIPELIFKIVNDFSFSVESVKKFIINEIHSNDKLTFERTSEIFIIKGKNSIGNIKDATYLYPIINNNYISHLILRK</sequence>
<reference evidence="1" key="1">
    <citation type="submission" date="2022-02" db="EMBL/GenBank/DDBJ databases">
        <title>Polaribacter sp. MSW13, isolated from seawater.</title>
        <authorList>
            <person name="Kristyanto S."/>
            <person name="Jung J."/>
            <person name="Jeon C.O."/>
        </authorList>
    </citation>
    <scope>NUCLEOTIDE SEQUENCE</scope>
    <source>
        <strain evidence="1">MSW13</strain>
    </source>
</reference>
<dbReference type="AlphaFoldDB" id="A0A9X1VPE6"/>
<evidence type="ECO:0000313" key="1">
    <source>
        <dbReference type="EMBL" id="MCI2229911.1"/>
    </source>
</evidence>
<accession>A0A9X1VPE6</accession>
<dbReference type="Proteomes" id="UP001139369">
    <property type="component" value="Unassembled WGS sequence"/>
</dbReference>
<evidence type="ECO:0000313" key="2">
    <source>
        <dbReference type="Proteomes" id="UP001139369"/>
    </source>
</evidence>
<comment type="caution">
    <text evidence="1">The sequence shown here is derived from an EMBL/GenBank/DDBJ whole genome shotgun (WGS) entry which is preliminary data.</text>
</comment>
<organism evidence="1 2">
    <name type="scientific">Polaribacter marinus</name>
    <dbReference type="NCBI Taxonomy" id="2916838"/>
    <lineage>
        <taxon>Bacteria</taxon>
        <taxon>Pseudomonadati</taxon>
        <taxon>Bacteroidota</taxon>
        <taxon>Flavobacteriia</taxon>
        <taxon>Flavobacteriales</taxon>
        <taxon>Flavobacteriaceae</taxon>
    </lineage>
</organism>
<gene>
    <name evidence="1" type="ORF">MC378_12105</name>
</gene>
<dbReference type="RefSeq" id="WP_242179022.1">
    <property type="nucleotide sequence ID" value="NZ_JAKQYM010000009.1"/>
</dbReference>
<proteinExistence type="predicted"/>
<dbReference type="EMBL" id="JAKQYM010000009">
    <property type="protein sequence ID" value="MCI2229911.1"/>
    <property type="molecule type" value="Genomic_DNA"/>
</dbReference>
<name>A0A9X1VPE6_9FLAO</name>